<organism evidence="7 8">
    <name type="scientific">Ameca splendens</name>
    <dbReference type="NCBI Taxonomy" id="208324"/>
    <lineage>
        <taxon>Eukaryota</taxon>
        <taxon>Metazoa</taxon>
        <taxon>Chordata</taxon>
        <taxon>Craniata</taxon>
        <taxon>Vertebrata</taxon>
        <taxon>Euteleostomi</taxon>
        <taxon>Actinopterygii</taxon>
        <taxon>Neopterygii</taxon>
        <taxon>Teleostei</taxon>
        <taxon>Neoteleostei</taxon>
        <taxon>Acanthomorphata</taxon>
        <taxon>Ovalentaria</taxon>
        <taxon>Atherinomorphae</taxon>
        <taxon>Cyprinodontiformes</taxon>
        <taxon>Goodeidae</taxon>
        <taxon>Ameca</taxon>
    </lineage>
</organism>
<dbReference type="Pfam" id="PF02755">
    <property type="entry name" value="RPEL"/>
    <property type="match status" value="1"/>
</dbReference>
<dbReference type="PANTHER" id="PTHR22793">
    <property type="entry name" value="MYOCARDIN-RELATED TRANSCRIPTION FACTOR-RELATED"/>
    <property type="match status" value="1"/>
</dbReference>
<comment type="similarity">
    <text evidence="5">Belongs to the phosphatase and actin regulator family.</text>
</comment>
<keyword evidence="8" id="KW-1185">Reference proteome</keyword>
<name>A0ABV0Z3M1_9TELE</name>
<feature type="non-terminal residue" evidence="7">
    <location>
        <position position="1"/>
    </location>
</feature>
<dbReference type="EMBL" id="JAHRIP010050408">
    <property type="protein sequence ID" value="MEQ2300788.1"/>
    <property type="molecule type" value="Genomic_DNA"/>
</dbReference>
<dbReference type="SMART" id="SM00707">
    <property type="entry name" value="RPEL"/>
    <property type="match status" value="1"/>
</dbReference>
<dbReference type="InterPro" id="IPR043451">
    <property type="entry name" value="Myocardin-like"/>
</dbReference>
<gene>
    <name evidence="7" type="ORF">AMECASPLE_029498</name>
</gene>
<evidence type="ECO:0000256" key="2">
    <source>
        <dbReference type="ARBA" id="ARBA00022737"/>
    </source>
</evidence>
<dbReference type="InterPro" id="IPR004018">
    <property type="entry name" value="RPEL_repeat"/>
</dbReference>
<protein>
    <recommendedName>
        <fullName evidence="5">Phosphatase and actin regulator</fullName>
    </recommendedName>
</protein>
<feature type="repeat" description="RPEL" evidence="4">
    <location>
        <begin position="65"/>
        <end position="90"/>
    </location>
</feature>
<accession>A0ABV0Z3M1</accession>
<reference evidence="7 8" key="1">
    <citation type="submission" date="2021-06" db="EMBL/GenBank/DDBJ databases">
        <authorList>
            <person name="Palmer J.M."/>
        </authorList>
    </citation>
    <scope>NUCLEOTIDE SEQUENCE [LARGE SCALE GENOMIC DNA]</scope>
    <source>
        <strain evidence="7 8">AS_MEX2019</strain>
        <tissue evidence="7">Muscle</tissue>
    </source>
</reference>
<evidence type="ECO:0000313" key="7">
    <source>
        <dbReference type="EMBL" id="MEQ2300788.1"/>
    </source>
</evidence>
<keyword evidence="3" id="KW-0539">Nucleus</keyword>
<sequence length="127" mass="14247">LKSSSAFHEPRRGLEQAQTEHCHKRKNRSGSECPEAIRMHILDEKSAKPLLQAKQLQQKKVRLANDLNNKIAHRPGPMELIHKNILPVDSCFKQVIIGCTPPLARRPLEIVTSSPLPCTEEACIENG</sequence>
<evidence type="ECO:0000313" key="8">
    <source>
        <dbReference type="Proteomes" id="UP001469553"/>
    </source>
</evidence>
<evidence type="ECO:0000256" key="1">
    <source>
        <dbReference type="ARBA" id="ARBA00004123"/>
    </source>
</evidence>
<evidence type="ECO:0000256" key="6">
    <source>
        <dbReference type="SAM" id="MobiDB-lite"/>
    </source>
</evidence>
<keyword evidence="2 5" id="KW-0677">Repeat</keyword>
<evidence type="ECO:0000256" key="5">
    <source>
        <dbReference type="RuleBase" id="RU301113"/>
    </source>
</evidence>
<comment type="caution">
    <text evidence="7">The sequence shown here is derived from an EMBL/GenBank/DDBJ whole genome shotgun (WGS) entry which is preliminary data.</text>
</comment>
<feature type="region of interest" description="Disordered" evidence="6">
    <location>
        <begin position="1"/>
        <end position="31"/>
    </location>
</feature>
<comment type="subunit">
    <text evidence="5">Binds PPP1CA and actin.</text>
</comment>
<comment type="subcellular location">
    <subcellularLocation>
        <location evidence="1">Nucleus</location>
    </subcellularLocation>
</comment>
<proteinExistence type="inferred from homology"/>
<dbReference type="Gene3D" id="6.10.150.10">
    <property type="match status" value="1"/>
</dbReference>
<evidence type="ECO:0000256" key="3">
    <source>
        <dbReference type="ARBA" id="ARBA00023242"/>
    </source>
</evidence>
<dbReference type="PROSITE" id="PS51073">
    <property type="entry name" value="RPEL"/>
    <property type="match status" value="1"/>
</dbReference>
<dbReference type="Proteomes" id="UP001469553">
    <property type="component" value="Unassembled WGS sequence"/>
</dbReference>
<evidence type="ECO:0000256" key="4">
    <source>
        <dbReference type="PROSITE-ProRule" id="PRU00401"/>
    </source>
</evidence>
<dbReference type="PANTHER" id="PTHR22793:SF6">
    <property type="entry name" value="MYOCARDIN-RELATED TRANSCRIPTION FACTOR A"/>
    <property type="match status" value="1"/>
</dbReference>
<feature type="compositionally biased region" description="Basic and acidic residues" evidence="6">
    <location>
        <begin position="8"/>
        <end position="21"/>
    </location>
</feature>
<keyword evidence="5" id="KW-0009">Actin-binding</keyword>